<dbReference type="RefSeq" id="WP_305754803.1">
    <property type="nucleotide sequence ID" value="NZ_JAPCKK010000016.1"/>
</dbReference>
<protein>
    <submittedName>
        <fullName evidence="3">Phosphotransferase</fullName>
    </submittedName>
</protein>
<evidence type="ECO:0000259" key="2">
    <source>
        <dbReference type="Pfam" id="PF01636"/>
    </source>
</evidence>
<dbReference type="EMBL" id="JAPCKK010000016">
    <property type="protein sequence ID" value="MDP4097183.1"/>
    <property type="molecule type" value="Genomic_DNA"/>
</dbReference>
<evidence type="ECO:0000313" key="4">
    <source>
        <dbReference type="Proteomes" id="UP001241848"/>
    </source>
</evidence>
<sequence length="335" mass="38184">MNDNLIKRYWPFYAGQMEKRAGGWNNTTYFVCGDRGKGVLRIYETHKEQEKIRFEHFVLEQLQRQPLRFKVPVPVQTLAGDTIVQLEDGSGKLACLFEYIEGTHAPNDTLTFARSFGEAAAELSAALASMQLEMPPVYPSYYELGQSYPLCDVETVSRFCAYPAAAFMDLREELLALCTEYGTILHSLDRLRKLPHQLVHGDLNASNLLLDRNDPHKVTALLDFEFCTWDVRVMEAAVILSGLLGHEQEREAVRQFCAGYAGQIRLYPEEIHVIPVLIRLRKIDVFLHFMSRYLNGTDGPEVLHQQVRLLASDLKRLDLGVTWLEQELSCLASSQ</sequence>
<dbReference type="InterPro" id="IPR011009">
    <property type="entry name" value="Kinase-like_dom_sf"/>
</dbReference>
<reference evidence="3 4" key="1">
    <citation type="submission" date="2022-10" db="EMBL/GenBank/DDBJ databases">
        <title>Paenibacillus description and whole genome data of maize root bacterial community.</title>
        <authorList>
            <person name="Marton D."/>
            <person name="Farkas M."/>
            <person name="Cserhati M."/>
        </authorList>
    </citation>
    <scope>NUCLEOTIDE SEQUENCE [LARGE SCALE GENOMIC DNA]</scope>
    <source>
        <strain evidence="3 4">P96</strain>
    </source>
</reference>
<dbReference type="InterPro" id="IPR050249">
    <property type="entry name" value="Pseudomonas-type_ThrB"/>
</dbReference>
<evidence type="ECO:0000313" key="3">
    <source>
        <dbReference type="EMBL" id="MDP4097183.1"/>
    </source>
</evidence>
<dbReference type="PANTHER" id="PTHR21064">
    <property type="entry name" value="AMINOGLYCOSIDE PHOSPHOTRANSFERASE DOMAIN-CONTAINING PROTEIN-RELATED"/>
    <property type="match status" value="1"/>
</dbReference>
<dbReference type="InterPro" id="IPR002575">
    <property type="entry name" value="Aminoglycoside_PTrfase"/>
</dbReference>
<feature type="domain" description="Aminoglycoside phosphotransferase" evidence="2">
    <location>
        <begin position="19"/>
        <end position="261"/>
    </location>
</feature>
<dbReference type="SUPFAM" id="SSF56112">
    <property type="entry name" value="Protein kinase-like (PK-like)"/>
    <property type="match status" value="1"/>
</dbReference>
<dbReference type="PANTHER" id="PTHR21064:SF6">
    <property type="entry name" value="AMINOGLYCOSIDE PHOSPHOTRANSFERASE DOMAIN-CONTAINING PROTEIN"/>
    <property type="match status" value="1"/>
</dbReference>
<dbReference type="Proteomes" id="UP001241848">
    <property type="component" value="Unassembled WGS sequence"/>
</dbReference>
<dbReference type="Gene3D" id="3.30.200.20">
    <property type="entry name" value="Phosphorylase Kinase, domain 1"/>
    <property type="match status" value="1"/>
</dbReference>
<accession>A0ABT9FR46</accession>
<dbReference type="Pfam" id="PF01636">
    <property type="entry name" value="APH"/>
    <property type="match status" value="1"/>
</dbReference>
<dbReference type="Gene3D" id="3.90.1200.10">
    <property type="match status" value="1"/>
</dbReference>
<organism evidence="3 4">
    <name type="scientific">Paenibacillus zeirhizosphaerae</name>
    <dbReference type="NCBI Taxonomy" id="2987519"/>
    <lineage>
        <taxon>Bacteria</taxon>
        <taxon>Bacillati</taxon>
        <taxon>Bacillota</taxon>
        <taxon>Bacilli</taxon>
        <taxon>Bacillales</taxon>
        <taxon>Paenibacillaceae</taxon>
        <taxon>Paenibacillus</taxon>
    </lineage>
</organism>
<proteinExistence type="inferred from homology"/>
<evidence type="ECO:0000256" key="1">
    <source>
        <dbReference type="ARBA" id="ARBA00038240"/>
    </source>
</evidence>
<comment type="caution">
    <text evidence="3">The sequence shown here is derived from an EMBL/GenBank/DDBJ whole genome shotgun (WGS) entry which is preliminary data.</text>
</comment>
<gene>
    <name evidence="3" type="ORF">OIN60_10415</name>
</gene>
<keyword evidence="4" id="KW-1185">Reference proteome</keyword>
<comment type="similarity">
    <text evidence="1">Belongs to the pseudomonas-type ThrB family.</text>
</comment>
<name>A0ABT9FR46_9BACL</name>